<evidence type="ECO:0000313" key="3">
    <source>
        <dbReference type="EMBL" id="ASI13764.1"/>
    </source>
</evidence>
<dbReference type="GeneID" id="33314001"/>
<dbReference type="HAMAP" id="MF_00634">
    <property type="entry name" value="UPF0235"/>
    <property type="match status" value="1"/>
</dbReference>
<gene>
    <name evidence="3" type="ORF">Mia14_0446</name>
</gene>
<dbReference type="Gene3D" id="3.30.1200.10">
    <property type="entry name" value="YggU-like"/>
    <property type="match status" value="1"/>
</dbReference>
<keyword evidence="4" id="KW-1185">Reference proteome</keyword>
<evidence type="ECO:0000256" key="1">
    <source>
        <dbReference type="ARBA" id="ARBA00010364"/>
    </source>
</evidence>
<dbReference type="Pfam" id="PF02594">
    <property type="entry name" value="DUF167"/>
    <property type="match status" value="1"/>
</dbReference>
<dbReference type="AlphaFoldDB" id="A0A218NMT4"/>
<organism evidence="3 4">
    <name type="scientific">Candidatus Mancarchaeum acidiphilum</name>
    <dbReference type="NCBI Taxonomy" id="1920749"/>
    <lineage>
        <taxon>Archaea</taxon>
        <taxon>Candidatus Micrarchaeota</taxon>
        <taxon>Candidatus Mancarchaeum</taxon>
    </lineage>
</organism>
<dbReference type="InterPro" id="IPR036591">
    <property type="entry name" value="YggU-like_sf"/>
</dbReference>
<reference evidence="3 4" key="1">
    <citation type="journal article" date="2017" name="Nat. Commun.">
        <title>'ARMAN' archaea depend on association with euryarchaeal host in culture and in situ.</title>
        <authorList>
            <person name="Golyshina O."/>
            <person name="Toshchakov S."/>
            <person name="Makarova K."/>
            <person name="Gavrilov S."/>
            <person name="Korzhenkov A."/>
            <person name="La Cono V."/>
            <person name="Arcadi E."/>
            <person name="Nechitaylo T."/>
            <person name="Ferrer M."/>
            <person name="Kublanov I."/>
            <person name="Wolf Y."/>
            <person name="Yakimov M."/>
            <person name="Golyshin P."/>
            <person name="Slesarev A."/>
            <person name="Kozyavkin S."/>
        </authorList>
    </citation>
    <scope>NUCLEOTIDE SEQUENCE [LARGE SCALE GENOMIC DNA]</scope>
    <source>
        <strain evidence="3 4">Mia14</strain>
    </source>
</reference>
<dbReference type="SUPFAM" id="SSF69786">
    <property type="entry name" value="YggU-like"/>
    <property type="match status" value="1"/>
</dbReference>
<comment type="similarity">
    <text evidence="1 2">Belongs to the UPF0235 family.</text>
</comment>
<protein>
    <recommendedName>
        <fullName evidence="2">UPF0235 protein Mia14_0446</fullName>
    </recommendedName>
</protein>
<dbReference type="PANTHER" id="PTHR13420">
    <property type="entry name" value="UPF0235 PROTEIN C15ORF40"/>
    <property type="match status" value="1"/>
</dbReference>
<evidence type="ECO:0000313" key="4">
    <source>
        <dbReference type="Proteomes" id="UP000197679"/>
    </source>
</evidence>
<dbReference type="GO" id="GO:0005737">
    <property type="term" value="C:cytoplasm"/>
    <property type="evidence" value="ECO:0007669"/>
    <property type="project" value="TreeGrafter"/>
</dbReference>
<dbReference type="RefSeq" id="WP_088819961.1">
    <property type="nucleotide sequence ID" value="NZ_CP019964.1"/>
</dbReference>
<accession>A0A218NMT4</accession>
<dbReference type="NCBIfam" id="TIGR00251">
    <property type="entry name" value="DUF167 family protein"/>
    <property type="match status" value="1"/>
</dbReference>
<dbReference type="KEGG" id="marh:Mia14_0446"/>
<name>A0A218NMT4_9ARCH</name>
<sequence>MKILVSVIPNSRKSEVIKISDSSFKVKVDAPPVEGKANSRLITILSDYFNVPKSSITIVKGSLSKRKVIEIDDNILNK</sequence>
<dbReference type="PANTHER" id="PTHR13420:SF7">
    <property type="entry name" value="UPF0235 PROTEIN C15ORF40"/>
    <property type="match status" value="1"/>
</dbReference>
<dbReference type="Proteomes" id="UP000197679">
    <property type="component" value="Chromosome"/>
</dbReference>
<dbReference type="EMBL" id="CP019964">
    <property type="protein sequence ID" value="ASI13764.1"/>
    <property type="molecule type" value="Genomic_DNA"/>
</dbReference>
<evidence type="ECO:0000256" key="2">
    <source>
        <dbReference type="HAMAP-Rule" id="MF_00634"/>
    </source>
</evidence>
<dbReference type="SMART" id="SM01152">
    <property type="entry name" value="DUF167"/>
    <property type="match status" value="1"/>
</dbReference>
<proteinExistence type="inferred from homology"/>
<dbReference type="InterPro" id="IPR003746">
    <property type="entry name" value="DUF167"/>
</dbReference>